<comment type="caution">
    <text evidence="1">The sequence shown here is derived from an EMBL/GenBank/DDBJ whole genome shotgun (WGS) entry which is preliminary data.</text>
</comment>
<evidence type="ECO:0000313" key="1">
    <source>
        <dbReference type="EMBL" id="KAG5594426.1"/>
    </source>
</evidence>
<dbReference type="Proteomes" id="UP000824120">
    <property type="component" value="Chromosome 7"/>
</dbReference>
<reference evidence="1 2" key="1">
    <citation type="submission" date="2020-09" db="EMBL/GenBank/DDBJ databases">
        <title>De no assembly of potato wild relative species, Solanum commersonii.</title>
        <authorList>
            <person name="Cho K."/>
        </authorList>
    </citation>
    <scope>NUCLEOTIDE SEQUENCE [LARGE SCALE GENOMIC DNA]</scope>
    <source>
        <strain evidence="1">LZ3.2</strain>
        <tissue evidence="1">Leaf</tissue>
    </source>
</reference>
<sequence length="132" mass="14971">MHSCIILNTVKCQCLQQIGEVSVGRQPSCQLETLAFYGVENDATMHLCFGFEGYNNVVIGQLLSTNNPQAWQLTNDLASLVFDILRINDHSTLKRGHHIIRMLKKFLVMTPMHNINEESSQHFHIFISSSVL</sequence>
<dbReference type="EMBL" id="JACXVP010000007">
    <property type="protein sequence ID" value="KAG5594426.1"/>
    <property type="molecule type" value="Genomic_DNA"/>
</dbReference>
<name>A0A9J5Y388_SOLCO</name>
<protein>
    <submittedName>
        <fullName evidence="1">Uncharacterized protein</fullName>
    </submittedName>
</protein>
<organism evidence="1 2">
    <name type="scientific">Solanum commersonii</name>
    <name type="common">Commerson's wild potato</name>
    <name type="synonym">Commerson's nightshade</name>
    <dbReference type="NCBI Taxonomy" id="4109"/>
    <lineage>
        <taxon>Eukaryota</taxon>
        <taxon>Viridiplantae</taxon>
        <taxon>Streptophyta</taxon>
        <taxon>Embryophyta</taxon>
        <taxon>Tracheophyta</taxon>
        <taxon>Spermatophyta</taxon>
        <taxon>Magnoliopsida</taxon>
        <taxon>eudicotyledons</taxon>
        <taxon>Gunneridae</taxon>
        <taxon>Pentapetalae</taxon>
        <taxon>asterids</taxon>
        <taxon>lamiids</taxon>
        <taxon>Solanales</taxon>
        <taxon>Solanaceae</taxon>
        <taxon>Solanoideae</taxon>
        <taxon>Solaneae</taxon>
        <taxon>Solanum</taxon>
    </lineage>
</organism>
<gene>
    <name evidence="1" type="ORF">H5410_035658</name>
</gene>
<keyword evidence="2" id="KW-1185">Reference proteome</keyword>
<dbReference type="OrthoDB" id="8068875at2759"/>
<proteinExistence type="predicted"/>
<dbReference type="AlphaFoldDB" id="A0A9J5Y388"/>
<accession>A0A9J5Y388</accession>
<evidence type="ECO:0000313" key="2">
    <source>
        <dbReference type="Proteomes" id="UP000824120"/>
    </source>
</evidence>